<feature type="transmembrane region" description="Helical" evidence="1">
    <location>
        <begin position="276"/>
        <end position="296"/>
    </location>
</feature>
<proteinExistence type="predicted"/>
<keyword evidence="1" id="KW-1133">Transmembrane helix</keyword>
<comment type="caution">
    <text evidence="2">The sequence shown here is derived from an EMBL/GenBank/DDBJ whole genome shotgun (WGS) entry which is preliminary data.</text>
</comment>
<feature type="transmembrane region" description="Helical" evidence="1">
    <location>
        <begin position="47"/>
        <end position="66"/>
    </location>
</feature>
<accession>A0A9W9DD44</accession>
<feature type="transmembrane region" description="Helical" evidence="1">
    <location>
        <begin position="212"/>
        <end position="230"/>
    </location>
</feature>
<name>A0A9W9DD44_9AGAR</name>
<dbReference type="AlphaFoldDB" id="A0A9W9DD44"/>
<keyword evidence="3" id="KW-1185">Reference proteome</keyword>
<evidence type="ECO:0000313" key="2">
    <source>
        <dbReference type="EMBL" id="KAJ4464162.1"/>
    </source>
</evidence>
<sequence>MRLCFFIYIVFLQARRTIVCNNMSDIVQLAVDSTGDSCDDINHCRTLLQILWSCISVLISCTWVSVHPNLPGPEESPRSILGRKIGLMLMTLIAPEIMVLWASRQWFVARKLSEEFKNKGWTKTHAYFALMGGFALYEEKEFVCVMRYRDKDQRSERELKSHADSIGLTSEEEIQDRSHSDGLSKLLAVGQTSWFVIQLLARRSQRLSIAELEIMTIAYAVMNVLIYFFWWNKPLGIRFPIHIQTTRVQSDSKESSVQNTPTSPKSSHREVNKLTMLWLAIRGDIMNAIAWIRILISRGWGLLDVDFDSAGLTLKMFLCATFIFLPIPLIFSRFIYNMIVLEENWDDHLSERIASFERVVILEPSWRGDKITAYGAAVTFGAIHCAAWAFIFPTPVEQTLWKIFSLIVTCVPILLILTDTFQLEFPRWYYFGYILSMGLALLVLLYTLSRFALIIQAFVTLRSLPSSSFQTIDWVTFLPHI</sequence>
<evidence type="ECO:0000256" key="1">
    <source>
        <dbReference type="SAM" id="Phobius"/>
    </source>
</evidence>
<dbReference type="OrthoDB" id="9451547at2759"/>
<organism evidence="2 3">
    <name type="scientific">Lentinula aciculospora</name>
    <dbReference type="NCBI Taxonomy" id="153920"/>
    <lineage>
        <taxon>Eukaryota</taxon>
        <taxon>Fungi</taxon>
        <taxon>Dikarya</taxon>
        <taxon>Basidiomycota</taxon>
        <taxon>Agaricomycotina</taxon>
        <taxon>Agaricomycetes</taxon>
        <taxon>Agaricomycetidae</taxon>
        <taxon>Agaricales</taxon>
        <taxon>Marasmiineae</taxon>
        <taxon>Omphalotaceae</taxon>
        <taxon>Lentinula</taxon>
    </lineage>
</organism>
<feature type="transmembrane region" description="Helical" evidence="1">
    <location>
        <begin position="429"/>
        <end position="448"/>
    </location>
</feature>
<feature type="transmembrane region" description="Helical" evidence="1">
    <location>
        <begin position="317"/>
        <end position="336"/>
    </location>
</feature>
<dbReference type="EMBL" id="JAOTPV010000137">
    <property type="protein sequence ID" value="KAJ4464162.1"/>
    <property type="molecule type" value="Genomic_DNA"/>
</dbReference>
<feature type="transmembrane region" description="Helical" evidence="1">
    <location>
        <begin position="87"/>
        <end position="108"/>
    </location>
</feature>
<dbReference type="PANTHER" id="PTHR35043:SF7">
    <property type="entry name" value="TRANSCRIPTION FACTOR DOMAIN-CONTAINING PROTEIN"/>
    <property type="match status" value="1"/>
</dbReference>
<evidence type="ECO:0000313" key="3">
    <source>
        <dbReference type="Proteomes" id="UP001150266"/>
    </source>
</evidence>
<feature type="transmembrane region" description="Helical" evidence="1">
    <location>
        <begin position="399"/>
        <end position="417"/>
    </location>
</feature>
<feature type="transmembrane region" description="Helical" evidence="1">
    <location>
        <begin position="371"/>
        <end position="392"/>
    </location>
</feature>
<dbReference type="PANTHER" id="PTHR35043">
    <property type="entry name" value="TRANSCRIPTION FACTOR DOMAIN-CONTAINING PROTEIN"/>
    <property type="match status" value="1"/>
</dbReference>
<keyword evidence="1" id="KW-0472">Membrane</keyword>
<keyword evidence="1" id="KW-0812">Transmembrane</keyword>
<protein>
    <submittedName>
        <fullName evidence="2">Uncharacterized protein</fullName>
    </submittedName>
</protein>
<gene>
    <name evidence="2" type="ORF">J3R30DRAFT_3640193</name>
</gene>
<dbReference type="Proteomes" id="UP001150266">
    <property type="component" value="Unassembled WGS sequence"/>
</dbReference>
<reference evidence="2" key="1">
    <citation type="submission" date="2022-08" db="EMBL/GenBank/DDBJ databases">
        <title>A Global Phylogenomic Analysis of the Shiitake Genus Lentinula.</title>
        <authorList>
            <consortium name="DOE Joint Genome Institute"/>
            <person name="Sierra-Patev S."/>
            <person name="Min B."/>
            <person name="Naranjo-Ortiz M."/>
            <person name="Looney B."/>
            <person name="Konkel Z."/>
            <person name="Slot J.C."/>
            <person name="Sakamoto Y."/>
            <person name="Steenwyk J.L."/>
            <person name="Rokas A."/>
            <person name="Carro J."/>
            <person name="Camarero S."/>
            <person name="Ferreira P."/>
            <person name="Molpeceres G."/>
            <person name="Ruiz-Duenas F.J."/>
            <person name="Serrano A."/>
            <person name="Henrissat B."/>
            <person name="Drula E."/>
            <person name="Hughes K.W."/>
            <person name="Mata J.L."/>
            <person name="Ishikawa N.K."/>
            <person name="Vargas-Isla R."/>
            <person name="Ushijima S."/>
            <person name="Smith C.A."/>
            <person name="Ahrendt S."/>
            <person name="Andreopoulos W."/>
            <person name="He G."/>
            <person name="Labutti K."/>
            <person name="Lipzen A."/>
            <person name="Ng V."/>
            <person name="Riley R."/>
            <person name="Sandor L."/>
            <person name="Barry K."/>
            <person name="Martinez A.T."/>
            <person name="Xiao Y."/>
            <person name="Gibbons J.G."/>
            <person name="Terashima K."/>
            <person name="Grigoriev I.V."/>
            <person name="Hibbett D.S."/>
        </authorList>
    </citation>
    <scope>NUCLEOTIDE SEQUENCE</scope>
    <source>
        <strain evidence="2">JLM2183</strain>
    </source>
</reference>